<comment type="similarity">
    <text evidence="1">Belongs to the Nudix hydrolase family.</text>
</comment>
<keyword evidence="3" id="KW-0378">Hydrolase</keyword>
<dbReference type="Proteomes" id="UP001140817">
    <property type="component" value="Unassembled WGS sequence"/>
</dbReference>
<protein>
    <submittedName>
        <fullName evidence="3">NUDIX hydrolase</fullName>
    </submittedName>
</protein>
<organism evidence="3 4">
    <name type="scientific">Terrisporobacter muris</name>
    <dbReference type="NCBI Taxonomy" id="2963284"/>
    <lineage>
        <taxon>Bacteria</taxon>
        <taxon>Bacillati</taxon>
        <taxon>Bacillota</taxon>
        <taxon>Clostridia</taxon>
        <taxon>Peptostreptococcales</taxon>
        <taxon>Peptostreptococcaceae</taxon>
        <taxon>Terrisporobacter</taxon>
    </lineage>
</organism>
<name>A0A9X2S3U3_9FIRM</name>
<dbReference type="GO" id="GO:0016787">
    <property type="term" value="F:hydrolase activity"/>
    <property type="evidence" value="ECO:0007669"/>
    <property type="project" value="UniProtKB-KW"/>
</dbReference>
<comment type="caution">
    <text evidence="3">The sequence shown here is derived from an EMBL/GenBank/DDBJ whole genome shotgun (WGS) entry which is preliminary data.</text>
</comment>
<evidence type="ECO:0000259" key="2">
    <source>
        <dbReference type="PROSITE" id="PS51462"/>
    </source>
</evidence>
<keyword evidence="4" id="KW-1185">Reference proteome</keyword>
<evidence type="ECO:0000313" key="4">
    <source>
        <dbReference type="Proteomes" id="UP001140817"/>
    </source>
</evidence>
<dbReference type="PROSITE" id="PS51462">
    <property type="entry name" value="NUDIX"/>
    <property type="match status" value="1"/>
</dbReference>
<dbReference type="SUPFAM" id="SSF55811">
    <property type="entry name" value="Nudix"/>
    <property type="match status" value="1"/>
</dbReference>
<gene>
    <name evidence="3" type="ORF">NSA58_11880</name>
</gene>
<dbReference type="PANTHER" id="PTHR43736:SF1">
    <property type="entry name" value="DIHYDRONEOPTERIN TRIPHOSPHATE DIPHOSPHATASE"/>
    <property type="match status" value="1"/>
</dbReference>
<feature type="domain" description="Nudix hydrolase" evidence="2">
    <location>
        <begin position="41"/>
        <end position="181"/>
    </location>
</feature>
<sequence>MNLRKEIENYLPYNCEEEKDKEIMIKYMDTFDDVLTRNNEIGHFTSSCWIVNKDKTKVLMAYHNIYDSWAWTGGHADGDGDLLHVSLKEAKEETGLKDVRPLSDEIFSLEVLGVDGHIKRGKYVSSHIHLNVTYLLCADETEMTHIKADENSAVKWFELDKAVKASNEPYMKKIYSKLNKKLKDLKK</sequence>
<dbReference type="InterPro" id="IPR015797">
    <property type="entry name" value="NUDIX_hydrolase-like_dom_sf"/>
</dbReference>
<dbReference type="AlphaFoldDB" id="A0A9X2S3U3"/>
<evidence type="ECO:0000256" key="1">
    <source>
        <dbReference type="ARBA" id="ARBA00005582"/>
    </source>
</evidence>
<proteinExistence type="inferred from homology"/>
<dbReference type="PANTHER" id="PTHR43736">
    <property type="entry name" value="ADP-RIBOSE PYROPHOSPHATASE"/>
    <property type="match status" value="1"/>
</dbReference>
<dbReference type="Pfam" id="PF00293">
    <property type="entry name" value="NUDIX"/>
    <property type="match status" value="1"/>
</dbReference>
<dbReference type="InterPro" id="IPR000086">
    <property type="entry name" value="NUDIX_hydrolase_dom"/>
</dbReference>
<dbReference type="Gene3D" id="3.90.79.10">
    <property type="entry name" value="Nucleoside Triphosphate Pyrophosphohydrolase"/>
    <property type="match status" value="1"/>
</dbReference>
<dbReference type="EMBL" id="JANKBY010000148">
    <property type="protein sequence ID" value="MCR1823487.1"/>
    <property type="molecule type" value="Genomic_DNA"/>
</dbReference>
<reference evidence="3" key="1">
    <citation type="submission" date="2022-07" db="EMBL/GenBank/DDBJ databases">
        <title>Enhanced cultured diversity of the mouse gut microbiota enables custom-made synthetic communities.</title>
        <authorList>
            <person name="Afrizal A."/>
        </authorList>
    </citation>
    <scope>NUCLEOTIDE SEQUENCE</scope>
    <source>
        <strain evidence="3">DSM 29186</strain>
    </source>
</reference>
<accession>A0A9X2S3U3</accession>
<evidence type="ECO:0000313" key="3">
    <source>
        <dbReference type="EMBL" id="MCR1823487.1"/>
    </source>
</evidence>
<dbReference type="RefSeq" id="WP_074080046.1">
    <property type="nucleotide sequence ID" value="NZ_JANKBY010000148.1"/>
</dbReference>
<dbReference type="CDD" id="cd03674">
    <property type="entry name" value="NUDIX_Hydrolase"/>
    <property type="match status" value="1"/>
</dbReference>